<reference evidence="2" key="1">
    <citation type="submission" date="2023-10" db="EMBL/GenBank/DDBJ databases">
        <title>Genome assembly of Pristionchus species.</title>
        <authorList>
            <person name="Yoshida K."/>
            <person name="Sommer R.J."/>
        </authorList>
    </citation>
    <scope>NUCLEOTIDE SEQUENCE</scope>
    <source>
        <strain evidence="2">RS0144</strain>
    </source>
</reference>
<feature type="non-terminal residue" evidence="2">
    <location>
        <position position="134"/>
    </location>
</feature>
<dbReference type="PANTHER" id="PTHR21459:SF2">
    <property type="entry name" value="PROTEIN CBG08968"/>
    <property type="match status" value="1"/>
</dbReference>
<feature type="compositionally biased region" description="Basic and acidic residues" evidence="1">
    <location>
        <begin position="99"/>
        <end position="119"/>
    </location>
</feature>
<accession>A0AAV5TZ71</accession>
<dbReference type="EMBL" id="BTSX01000005">
    <property type="protein sequence ID" value="GMS99845.1"/>
    <property type="molecule type" value="Genomic_DNA"/>
</dbReference>
<comment type="caution">
    <text evidence="2">The sequence shown here is derived from an EMBL/GenBank/DDBJ whole genome shotgun (WGS) entry which is preliminary data.</text>
</comment>
<proteinExistence type="predicted"/>
<gene>
    <name evidence="2" type="ORF">PENTCL1PPCAC_22020</name>
</gene>
<keyword evidence="3" id="KW-1185">Reference proteome</keyword>
<sequence>MDSSSSPLATQDSVNTLMDLVKSLHVKIDKLFDIKSTKAVLVGSTMKSTNEETAKCDEETLKVIIAKTNDKQLKDAYEAGEITHKRFPENKAPGKRFLRRDLMPSELEQERNARDEARRRNLDSDCLRWGVRDC</sequence>
<name>A0AAV5TZ71_9BILA</name>
<evidence type="ECO:0000313" key="3">
    <source>
        <dbReference type="Proteomes" id="UP001432027"/>
    </source>
</evidence>
<feature type="region of interest" description="Disordered" evidence="1">
    <location>
        <begin position="88"/>
        <end position="119"/>
    </location>
</feature>
<evidence type="ECO:0000256" key="1">
    <source>
        <dbReference type="SAM" id="MobiDB-lite"/>
    </source>
</evidence>
<dbReference type="Proteomes" id="UP001432027">
    <property type="component" value="Unassembled WGS sequence"/>
</dbReference>
<dbReference type="PANTHER" id="PTHR21459">
    <property type="entry name" value="PROTEIN CBG08968"/>
    <property type="match status" value="1"/>
</dbReference>
<evidence type="ECO:0000313" key="2">
    <source>
        <dbReference type="EMBL" id="GMS99845.1"/>
    </source>
</evidence>
<protein>
    <submittedName>
        <fullName evidence="2">Uncharacterized protein</fullName>
    </submittedName>
</protein>
<dbReference type="AlphaFoldDB" id="A0AAV5TZ71"/>
<organism evidence="2 3">
    <name type="scientific">Pristionchus entomophagus</name>
    <dbReference type="NCBI Taxonomy" id="358040"/>
    <lineage>
        <taxon>Eukaryota</taxon>
        <taxon>Metazoa</taxon>
        <taxon>Ecdysozoa</taxon>
        <taxon>Nematoda</taxon>
        <taxon>Chromadorea</taxon>
        <taxon>Rhabditida</taxon>
        <taxon>Rhabditina</taxon>
        <taxon>Diplogasteromorpha</taxon>
        <taxon>Diplogasteroidea</taxon>
        <taxon>Neodiplogasteridae</taxon>
        <taxon>Pristionchus</taxon>
    </lineage>
</organism>